<keyword evidence="2" id="KW-1185">Reference proteome</keyword>
<name>A0A176S3L3_9GAMM</name>
<gene>
    <name evidence="1" type="ORF">THIOM_001572</name>
</gene>
<proteinExistence type="predicted"/>
<sequence>MRRWERSSKSGYIRPNGFVFLISNLKLRQEDNGLIVPMFGFICISNNVNI</sequence>
<comment type="caution">
    <text evidence="1">The sequence shown here is derived from an EMBL/GenBank/DDBJ whole genome shotgun (WGS) entry which is preliminary data.</text>
</comment>
<organism evidence="1 2">
    <name type="scientific">Candidatus Thiomargarita nelsonii</name>
    <dbReference type="NCBI Taxonomy" id="1003181"/>
    <lineage>
        <taxon>Bacteria</taxon>
        <taxon>Pseudomonadati</taxon>
        <taxon>Pseudomonadota</taxon>
        <taxon>Gammaproteobacteria</taxon>
        <taxon>Thiotrichales</taxon>
        <taxon>Thiotrichaceae</taxon>
        <taxon>Thiomargarita</taxon>
    </lineage>
</organism>
<dbReference type="EMBL" id="LUTY01000835">
    <property type="protein sequence ID" value="OAD22610.1"/>
    <property type="molecule type" value="Genomic_DNA"/>
</dbReference>
<dbReference type="Proteomes" id="UP000076962">
    <property type="component" value="Unassembled WGS sequence"/>
</dbReference>
<dbReference type="AlphaFoldDB" id="A0A176S3L3"/>
<evidence type="ECO:0000313" key="2">
    <source>
        <dbReference type="Proteomes" id="UP000076962"/>
    </source>
</evidence>
<protein>
    <submittedName>
        <fullName evidence="1">Uncharacterized protein</fullName>
    </submittedName>
</protein>
<evidence type="ECO:0000313" key="1">
    <source>
        <dbReference type="EMBL" id="OAD22610.1"/>
    </source>
</evidence>
<reference evidence="1 2" key="1">
    <citation type="submission" date="2016-05" db="EMBL/GenBank/DDBJ databases">
        <title>Single-cell genome of chain-forming Candidatus Thiomargarita nelsonii and comparison to other large sulfur-oxidizing bacteria.</title>
        <authorList>
            <person name="Winkel M."/>
            <person name="Salman V."/>
            <person name="Woyke T."/>
            <person name="Schulz-Vogt H."/>
            <person name="Richter M."/>
            <person name="Flood B."/>
            <person name="Bailey J."/>
            <person name="Amann R."/>
            <person name="Mussmann M."/>
        </authorList>
    </citation>
    <scope>NUCLEOTIDE SEQUENCE [LARGE SCALE GENOMIC DNA]</scope>
    <source>
        <strain evidence="1 2">THI036</strain>
    </source>
</reference>
<accession>A0A176S3L3</accession>